<sequence>MNGQPTILSHERIELDQLEVQLYGTSSTQIYLMFREMVDKEIKLAMLKITNYFEENAMHNQDLITKVLGEKYLEFYTQAEPILQNFYQEIQDILKLPDNVSLFDKCVTAEKAFDKSEVSILEKEIADLEKRCIIEKYHLEILKQTEMLINNVNLTSKEIMKSQTNRQNSIKASSTVNPVLDEKIKKYIDDMSKDDLKKAINSDIELIDNN</sequence>
<name>A0AAR5P093_DENPD</name>
<dbReference type="GeneID" id="109533654"/>
<dbReference type="AlphaFoldDB" id="A0AAR5P093"/>
<organism evidence="1 2">
    <name type="scientific">Dendroctonus ponderosae</name>
    <name type="common">Mountain pine beetle</name>
    <dbReference type="NCBI Taxonomy" id="77166"/>
    <lineage>
        <taxon>Eukaryota</taxon>
        <taxon>Metazoa</taxon>
        <taxon>Ecdysozoa</taxon>
        <taxon>Arthropoda</taxon>
        <taxon>Hexapoda</taxon>
        <taxon>Insecta</taxon>
        <taxon>Pterygota</taxon>
        <taxon>Neoptera</taxon>
        <taxon>Endopterygota</taxon>
        <taxon>Coleoptera</taxon>
        <taxon>Polyphaga</taxon>
        <taxon>Cucujiformia</taxon>
        <taxon>Curculionidae</taxon>
        <taxon>Scolytinae</taxon>
        <taxon>Dendroctonus</taxon>
    </lineage>
</organism>
<evidence type="ECO:0008006" key="3">
    <source>
        <dbReference type="Google" id="ProtNLM"/>
    </source>
</evidence>
<keyword evidence="2" id="KW-1185">Reference proteome</keyword>
<dbReference type="EnsemblMetazoa" id="XM_019899035.1">
    <property type="protein sequence ID" value="XP_019754594.1"/>
    <property type="gene ID" value="LOC109533654"/>
</dbReference>
<reference evidence="2" key="1">
    <citation type="journal article" date="2013" name="Genome Biol.">
        <title>Draft genome of the mountain pine beetle, Dendroctonus ponderosae Hopkins, a major forest pest.</title>
        <authorList>
            <person name="Keeling C.I."/>
            <person name="Yuen M.M."/>
            <person name="Liao N.Y."/>
            <person name="Docking T.R."/>
            <person name="Chan S.K."/>
            <person name="Taylor G.A."/>
            <person name="Palmquist D.L."/>
            <person name="Jackman S.D."/>
            <person name="Nguyen A."/>
            <person name="Li M."/>
            <person name="Henderson H."/>
            <person name="Janes J.K."/>
            <person name="Zhao Y."/>
            <person name="Pandoh P."/>
            <person name="Moore R."/>
            <person name="Sperling F.A."/>
            <person name="Huber D.P."/>
            <person name="Birol I."/>
            <person name="Jones S.J."/>
            <person name="Bohlmann J."/>
        </authorList>
    </citation>
    <scope>NUCLEOTIDE SEQUENCE</scope>
</reference>
<proteinExistence type="predicted"/>
<dbReference type="Proteomes" id="UP000019118">
    <property type="component" value="Unassembled WGS sequence"/>
</dbReference>
<reference evidence="1" key="2">
    <citation type="submission" date="2024-08" db="UniProtKB">
        <authorList>
            <consortium name="EnsemblMetazoa"/>
        </authorList>
    </citation>
    <scope>IDENTIFICATION</scope>
</reference>
<evidence type="ECO:0000313" key="1">
    <source>
        <dbReference type="EnsemblMetazoa" id="XP_019754594.1"/>
    </source>
</evidence>
<accession>A0AAR5P093</accession>
<dbReference type="KEGG" id="dpa:109533654"/>
<protein>
    <recommendedName>
        <fullName evidence="3">Protein MIS12 homolog</fullName>
    </recommendedName>
</protein>
<evidence type="ECO:0000313" key="2">
    <source>
        <dbReference type="Proteomes" id="UP000019118"/>
    </source>
</evidence>